<dbReference type="InParanoid" id="E2B904"/>
<evidence type="ECO:0000313" key="2">
    <source>
        <dbReference type="Proteomes" id="UP000008237"/>
    </source>
</evidence>
<name>E2B904_HARSA</name>
<dbReference type="Proteomes" id="UP000008237">
    <property type="component" value="Unassembled WGS sequence"/>
</dbReference>
<keyword evidence="2" id="KW-1185">Reference proteome</keyword>
<sequence>MTAQCRNAMSKYMDSFTKELSKKMEVFRCYDIAQLDIVIRPKLWRRCTLFVDPLIFGKSKFYWGEWKKQWDARLDEWTTHDDSIGLDPTSQVNEDDSVLVLKADDSNEVETGILQRRASMLARRTDSDVSASRLALLSLSKTSGIDTIRRLRKRDVRTADESRRRARRVRKTPDVAKDFREKHRIKSLVRDVAKPQVDATILRRRLRSSRIVIDSPSTSENIFEENGEDTMALRRIPEIAQIQSNVQAMPKLHKSARERRRERFNINLQ</sequence>
<proteinExistence type="predicted"/>
<protein>
    <submittedName>
        <fullName evidence="1">Uncharacterized protein</fullName>
    </submittedName>
</protein>
<organism evidence="2">
    <name type="scientific">Harpegnathos saltator</name>
    <name type="common">Jerdon's jumping ant</name>
    <dbReference type="NCBI Taxonomy" id="610380"/>
    <lineage>
        <taxon>Eukaryota</taxon>
        <taxon>Metazoa</taxon>
        <taxon>Ecdysozoa</taxon>
        <taxon>Arthropoda</taxon>
        <taxon>Hexapoda</taxon>
        <taxon>Insecta</taxon>
        <taxon>Pterygota</taxon>
        <taxon>Neoptera</taxon>
        <taxon>Endopterygota</taxon>
        <taxon>Hymenoptera</taxon>
        <taxon>Apocrita</taxon>
        <taxon>Aculeata</taxon>
        <taxon>Formicoidea</taxon>
        <taxon>Formicidae</taxon>
        <taxon>Ponerinae</taxon>
        <taxon>Ponerini</taxon>
        <taxon>Harpegnathos</taxon>
    </lineage>
</organism>
<dbReference type="AlphaFoldDB" id="E2B904"/>
<dbReference type="OrthoDB" id="7687280at2759"/>
<dbReference type="EMBL" id="GL446405">
    <property type="protein sequence ID" value="EFN87838.1"/>
    <property type="molecule type" value="Genomic_DNA"/>
</dbReference>
<reference evidence="1 2" key="1">
    <citation type="journal article" date="2010" name="Science">
        <title>Genomic comparison of the ants Camponotus floridanus and Harpegnathos saltator.</title>
        <authorList>
            <person name="Bonasio R."/>
            <person name="Zhang G."/>
            <person name="Ye C."/>
            <person name="Mutti N.S."/>
            <person name="Fang X."/>
            <person name="Qin N."/>
            <person name="Donahue G."/>
            <person name="Yang P."/>
            <person name="Li Q."/>
            <person name="Li C."/>
            <person name="Zhang P."/>
            <person name="Huang Z."/>
            <person name="Berger S.L."/>
            <person name="Reinberg D."/>
            <person name="Wang J."/>
            <person name="Liebig J."/>
        </authorList>
    </citation>
    <scope>NUCLEOTIDE SEQUENCE [LARGE SCALE GENOMIC DNA]</scope>
    <source>
        <strain evidence="1 2">R22 G/1</strain>
    </source>
</reference>
<dbReference type="OMA" id="FSIIMET"/>
<evidence type="ECO:0000313" key="1">
    <source>
        <dbReference type="EMBL" id="EFN87838.1"/>
    </source>
</evidence>
<gene>
    <name evidence="1" type="ORF">EAI_01088</name>
</gene>
<accession>E2B904</accession>